<dbReference type="InterPro" id="IPR049704">
    <property type="entry name" value="Aminotrans_3_PPA_site"/>
</dbReference>
<comment type="caution">
    <text evidence="8">The sequence shown here is derived from an EMBL/GenBank/DDBJ whole genome shotgun (WGS) entry which is preliminary data.</text>
</comment>
<comment type="similarity">
    <text evidence="3 7">Belongs to the class-III pyridoxal-phosphate-dependent aminotransferase family.</text>
</comment>
<dbReference type="PANTHER" id="PTHR43094">
    <property type="entry name" value="AMINOTRANSFERASE"/>
    <property type="match status" value="1"/>
</dbReference>
<dbReference type="Pfam" id="PF00202">
    <property type="entry name" value="Aminotran_3"/>
    <property type="match status" value="1"/>
</dbReference>
<dbReference type="PANTHER" id="PTHR43094:SF1">
    <property type="entry name" value="AMINOTRANSFERASE CLASS-III"/>
    <property type="match status" value="1"/>
</dbReference>
<dbReference type="SUPFAM" id="SSF53383">
    <property type="entry name" value="PLP-dependent transferases"/>
    <property type="match status" value="1"/>
</dbReference>
<dbReference type="Gene3D" id="3.90.1150.10">
    <property type="entry name" value="Aspartate Aminotransferase, domain 1"/>
    <property type="match status" value="1"/>
</dbReference>
<dbReference type="GO" id="GO:0003992">
    <property type="term" value="F:N2-acetyl-L-ornithine:2-oxoglutarate 5-aminotransferase activity"/>
    <property type="evidence" value="ECO:0007669"/>
    <property type="project" value="UniProtKB-EC"/>
</dbReference>
<dbReference type="VEuPathDB" id="FungiDB:TRICI_006581"/>
<evidence type="ECO:0000256" key="1">
    <source>
        <dbReference type="ARBA" id="ARBA00001933"/>
    </source>
</evidence>
<evidence type="ECO:0000313" key="9">
    <source>
        <dbReference type="Proteomes" id="UP000761534"/>
    </source>
</evidence>
<dbReference type="SMR" id="A0A642UG24"/>
<evidence type="ECO:0000256" key="4">
    <source>
        <dbReference type="ARBA" id="ARBA00012919"/>
    </source>
</evidence>
<dbReference type="EMBL" id="SWFS01000547">
    <property type="protein sequence ID" value="KAA8898320.1"/>
    <property type="molecule type" value="Genomic_DNA"/>
</dbReference>
<comment type="pathway">
    <text evidence="2">Amino-acid biosynthesis; L-arginine biosynthesis; N(2)-acetyl-L-ornithine from L-glutamate: step 4/4.</text>
</comment>
<comment type="cofactor">
    <cofactor evidence="1">
        <name>pyridoxal 5'-phosphate</name>
        <dbReference type="ChEBI" id="CHEBI:597326"/>
    </cofactor>
</comment>
<sequence length="434" mass="46765">MSCLASSSSDHPLPLVDHAQGVYIYDESGRDYLDGSSGAMAVSIGHGVPEVLEAMQKQMQKVCFAYRTQFRNAPAEQLARELTELAPGDLNKVFFVSGGSEATELAIRTSIQYWKSKKRPEKTKVLGRQLSYHGMTMGSLSMSGHSARRADYSTLLHPFSVASPPYPYRFDVPDDGQGGASVWESVIREQGADTIAAIIVEPVVGAAGGALTPPIGYLRALRAICDKHEILLIADEVITGLGRTGQWFACMHDNIVPDMIATGKGMSSGYAPVGGLLLRDAVIDAIDSSQLKLFGHTFSGNPLGAAACLAVVRYMKHHSVLENAVSRAAELEQGLRALSAKHAWMADVRGRGLMWGFEFVRDPATKEPLAGSNYRFVELCADAGLIVYGAGFPPLTNAVLICPPLVISADEVKELLSRLETALHAFAKEYNLPL</sequence>
<dbReference type="GO" id="GO:0030170">
    <property type="term" value="F:pyridoxal phosphate binding"/>
    <property type="evidence" value="ECO:0007669"/>
    <property type="project" value="InterPro"/>
</dbReference>
<dbReference type="PROSITE" id="PS00600">
    <property type="entry name" value="AA_TRANSFER_CLASS_3"/>
    <property type="match status" value="1"/>
</dbReference>
<accession>A0A642UG24</accession>
<evidence type="ECO:0000256" key="6">
    <source>
        <dbReference type="ARBA" id="ARBA00022898"/>
    </source>
</evidence>
<dbReference type="CDD" id="cd00610">
    <property type="entry name" value="OAT_like"/>
    <property type="match status" value="1"/>
</dbReference>
<dbReference type="Gene3D" id="3.40.640.10">
    <property type="entry name" value="Type I PLP-dependent aspartate aminotransferase-like (Major domain)"/>
    <property type="match status" value="1"/>
</dbReference>
<evidence type="ECO:0000313" key="8">
    <source>
        <dbReference type="EMBL" id="KAA8898320.1"/>
    </source>
</evidence>
<dbReference type="InterPro" id="IPR005814">
    <property type="entry name" value="Aminotrans_3"/>
</dbReference>
<dbReference type="Proteomes" id="UP000761534">
    <property type="component" value="Unassembled WGS sequence"/>
</dbReference>
<reference evidence="8" key="1">
    <citation type="journal article" date="2019" name="G3 (Bethesda)">
        <title>Genome Assemblies of Two Rare Opportunistic Yeast Pathogens: Diutina rugosa (syn. Candida rugosa) and Trichomonascus ciferrii (syn. Candida ciferrii).</title>
        <authorList>
            <person name="Mixao V."/>
            <person name="Saus E."/>
            <person name="Hansen A.P."/>
            <person name="Lass-Florl C."/>
            <person name="Gabaldon T."/>
        </authorList>
    </citation>
    <scope>NUCLEOTIDE SEQUENCE</scope>
    <source>
        <strain evidence="8">CBS 4856</strain>
    </source>
</reference>
<keyword evidence="6 7" id="KW-0663">Pyridoxal phosphate</keyword>
<dbReference type="EC" id="2.6.1.11" evidence="4"/>
<organism evidence="8 9">
    <name type="scientific">Trichomonascus ciferrii</name>
    <dbReference type="NCBI Taxonomy" id="44093"/>
    <lineage>
        <taxon>Eukaryota</taxon>
        <taxon>Fungi</taxon>
        <taxon>Dikarya</taxon>
        <taxon>Ascomycota</taxon>
        <taxon>Saccharomycotina</taxon>
        <taxon>Dipodascomycetes</taxon>
        <taxon>Dipodascales</taxon>
        <taxon>Trichomonascaceae</taxon>
        <taxon>Trichomonascus</taxon>
        <taxon>Trichomonascus ciferrii complex</taxon>
    </lineage>
</organism>
<dbReference type="FunFam" id="3.40.640.10:FF:000004">
    <property type="entry name" value="Acetylornithine aminotransferase"/>
    <property type="match status" value="1"/>
</dbReference>
<dbReference type="PIRSF" id="PIRSF000521">
    <property type="entry name" value="Transaminase_4ab_Lys_Orn"/>
    <property type="match status" value="1"/>
</dbReference>
<evidence type="ECO:0000256" key="5">
    <source>
        <dbReference type="ARBA" id="ARBA00021753"/>
    </source>
</evidence>
<dbReference type="AlphaFoldDB" id="A0A642UG24"/>
<dbReference type="OrthoDB" id="10261433at2759"/>
<name>A0A642UG24_9ASCO</name>
<protein>
    <recommendedName>
        <fullName evidence="5">Acetylornithine aminotransferase, mitochondrial</fullName>
        <ecNumber evidence="4">2.6.1.11</ecNumber>
    </recommendedName>
</protein>
<dbReference type="InterPro" id="IPR015424">
    <property type="entry name" value="PyrdxlP-dep_Trfase"/>
</dbReference>
<gene>
    <name evidence="8" type="ORF">TRICI_006581</name>
</gene>
<evidence type="ECO:0000256" key="2">
    <source>
        <dbReference type="ARBA" id="ARBA00005024"/>
    </source>
</evidence>
<dbReference type="InterPro" id="IPR015422">
    <property type="entry name" value="PyrdxlP-dep_Trfase_small"/>
</dbReference>
<proteinExistence type="inferred from homology"/>
<evidence type="ECO:0000256" key="7">
    <source>
        <dbReference type="RuleBase" id="RU003560"/>
    </source>
</evidence>
<evidence type="ECO:0000256" key="3">
    <source>
        <dbReference type="ARBA" id="ARBA00008954"/>
    </source>
</evidence>
<dbReference type="InterPro" id="IPR015421">
    <property type="entry name" value="PyrdxlP-dep_Trfase_major"/>
</dbReference>
<keyword evidence="9" id="KW-1185">Reference proteome</keyword>